<organism evidence="1 2">
    <name type="scientific">Modestobacter italicus (strain DSM 44449 / CECT 9708 / BC 501)</name>
    <dbReference type="NCBI Taxonomy" id="2732864"/>
    <lineage>
        <taxon>Bacteria</taxon>
        <taxon>Bacillati</taxon>
        <taxon>Actinomycetota</taxon>
        <taxon>Actinomycetes</taxon>
        <taxon>Geodermatophilales</taxon>
        <taxon>Geodermatophilaceae</taxon>
        <taxon>Modestobacter</taxon>
    </lineage>
</organism>
<sequence length="107" mass="12133">MKSFDLTTPDGQRVQVKTRVVSVPVRNSQLQTSVFRSWDFERAAFVLLRDIDYKVHRAVLVPVDVVREKARHADHVNGWRVSMTSDLLDHLDAEDFTAAARRAAATA</sequence>
<accession>I4ERZ9</accession>
<keyword evidence="2" id="KW-1185">Reference proteome</keyword>
<evidence type="ECO:0000313" key="2">
    <source>
        <dbReference type="Proteomes" id="UP000006461"/>
    </source>
</evidence>
<dbReference type="OrthoDB" id="4471973at2"/>
<proteinExistence type="predicted"/>
<dbReference type="HOGENOM" id="CLU_2207028_0_0_11"/>
<name>I4ERZ9_MODI5</name>
<dbReference type="KEGG" id="mmar:MODMU_0708"/>
<gene>
    <name evidence="1" type="ordered locus">MODMU_0708</name>
</gene>
<dbReference type="AlphaFoldDB" id="I4ERZ9"/>
<evidence type="ECO:0000313" key="1">
    <source>
        <dbReference type="EMBL" id="CCH86162.1"/>
    </source>
</evidence>
<dbReference type="Proteomes" id="UP000006461">
    <property type="component" value="Chromosome"/>
</dbReference>
<dbReference type="EMBL" id="FO203431">
    <property type="protein sequence ID" value="CCH86162.1"/>
    <property type="molecule type" value="Genomic_DNA"/>
</dbReference>
<protein>
    <submittedName>
        <fullName evidence="1">Uncharacterized protein</fullName>
    </submittedName>
</protein>
<reference evidence="1 2" key="1">
    <citation type="journal article" date="2012" name="J. Bacteriol.">
        <title>Genome Sequence of Radiation-Resistant Modestobacter marinus Strain BC501, a Representative Actinobacterium That Thrives on Calcareous Stone Surfaces.</title>
        <authorList>
            <person name="Normand P."/>
            <person name="Gury J."/>
            <person name="Pujic P."/>
            <person name="Chouaia B."/>
            <person name="Crotti E."/>
            <person name="Brusetti L."/>
            <person name="Daffonchio D."/>
            <person name="Vacherie B."/>
            <person name="Barbe V."/>
            <person name="Medigue C."/>
            <person name="Calteau A."/>
            <person name="Ghodhbane-Gtari F."/>
            <person name="Essoussi I."/>
            <person name="Nouioui I."/>
            <person name="Abbassi-Ghozzi I."/>
            <person name="Gtari M."/>
        </authorList>
    </citation>
    <scope>NUCLEOTIDE SEQUENCE [LARGE SCALE GENOMIC DNA]</scope>
    <source>
        <strain evidence="2">BC 501</strain>
    </source>
</reference>